<keyword evidence="6" id="KW-0414">Isoprene biosynthesis</keyword>
<evidence type="ECO:0000256" key="4">
    <source>
        <dbReference type="ARBA" id="ARBA00022723"/>
    </source>
</evidence>
<dbReference type="GO" id="GO:0004337">
    <property type="term" value="F:(2E,6E)-farnesyl diphosphate synthase activity"/>
    <property type="evidence" value="ECO:0007669"/>
    <property type="project" value="TreeGrafter"/>
</dbReference>
<dbReference type="Gene3D" id="1.10.600.10">
    <property type="entry name" value="Farnesyl Diphosphate Synthase"/>
    <property type="match status" value="2"/>
</dbReference>
<evidence type="ECO:0000256" key="6">
    <source>
        <dbReference type="ARBA" id="ARBA00023229"/>
    </source>
</evidence>
<keyword evidence="4" id="KW-0479">Metal-binding</keyword>
<dbReference type="PROSITE" id="PS00444">
    <property type="entry name" value="POLYPRENYL_SYNTHASE_2"/>
    <property type="match status" value="1"/>
</dbReference>
<dbReference type="InterPro" id="IPR033749">
    <property type="entry name" value="Polyprenyl_synt_CS"/>
</dbReference>
<evidence type="ECO:0000313" key="10">
    <source>
        <dbReference type="Proteomes" id="UP000623129"/>
    </source>
</evidence>
<dbReference type="OrthoDB" id="10257492at2759"/>
<dbReference type="InterPro" id="IPR000092">
    <property type="entry name" value="Polyprenyl_synt"/>
</dbReference>
<comment type="similarity">
    <text evidence="2 7">Belongs to the FPP/GGPP synthase family.</text>
</comment>
<keyword evidence="8" id="KW-1133">Transmembrane helix</keyword>
<dbReference type="InterPro" id="IPR008949">
    <property type="entry name" value="Isoprenoid_synthase_dom_sf"/>
</dbReference>
<name>A0A833REA8_9POAL</name>
<dbReference type="Proteomes" id="UP000623129">
    <property type="component" value="Unassembled WGS sequence"/>
</dbReference>
<comment type="cofactor">
    <cofactor evidence="1">
        <name>Mg(2+)</name>
        <dbReference type="ChEBI" id="CHEBI:18420"/>
    </cofactor>
</comment>
<keyword evidence="8" id="KW-0472">Membrane</keyword>
<keyword evidence="10" id="KW-1185">Reference proteome</keyword>
<evidence type="ECO:0000256" key="7">
    <source>
        <dbReference type="RuleBase" id="RU004466"/>
    </source>
</evidence>
<keyword evidence="3 7" id="KW-0808">Transferase</keyword>
<dbReference type="GO" id="GO:0004161">
    <property type="term" value="F:dimethylallyltranstransferase activity"/>
    <property type="evidence" value="ECO:0007669"/>
    <property type="project" value="TreeGrafter"/>
</dbReference>
<dbReference type="GO" id="GO:0005737">
    <property type="term" value="C:cytoplasm"/>
    <property type="evidence" value="ECO:0007669"/>
    <property type="project" value="TreeGrafter"/>
</dbReference>
<comment type="caution">
    <text evidence="9">The sequence shown here is derived from an EMBL/GenBank/DDBJ whole genome shotgun (WGS) entry which is preliminary data.</text>
</comment>
<keyword evidence="8" id="KW-0812">Transmembrane</keyword>
<evidence type="ECO:0000313" key="9">
    <source>
        <dbReference type="EMBL" id="KAF3339647.1"/>
    </source>
</evidence>
<dbReference type="PANTHER" id="PTHR11525:SF14">
    <property type="entry name" value="OS04G0657100 PROTEIN"/>
    <property type="match status" value="1"/>
</dbReference>
<proteinExistence type="inferred from homology"/>
<feature type="transmembrane region" description="Helical" evidence="8">
    <location>
        <begin position="166"/>
        <end position="184"/>
    </location>
</feature>
<reference evidence="9" key="1">
    <citation type="submission" date="2020-01" db="EMBL/GenBank/DDBJ databases">
        <title>Genome sequence of Kobresia littledalei, the first chromosome-level genome in the family Cyperaceae.</title>
        <authorList>
            <person name="Qu G."/>
        </authorList>
    </citation>
    <scope>NUCLEOTIDE SEQUENCE</scope>
    <source>
        <strain evidence="9">C.B.Clarke</strain>
        <tissue evidence="9">Leaf</tissue>
    </source>
</reference>
<protein>
    <submittedName>
        <fullName evidence="9">Farnesyl pyrophosphate synthase</fullName>
    </submittedName>
</protein>
<evidence type="ECO:0000256" key="3">
    <source>
        <dbReference type="ARBA" id="ARBA00022679"/>
    </source>
</evidence>
<sequence>MDELGQTRSRFLALYDRLKHEIMHDADIEFTEEMRLQVEEILDYNVPRGKLNRGLAVIHTYQALKGDELSEEEFFLASMLGWSLEWVGLNAINHAILLKTHIHRIIKRYFREMPYYLELIELCDEVAYQTSMGQMLDLVITHEGKKDLAKYTMQAYRRIVIFKTSYYSFYLPIACALLLAGVELEKFKGIKEILVEMGVYFQVQDDYLDCFGDPEVAGKIGTDIEDYKCSWLIENYGKSDPTSVEKIKNVYRELDIQGLFSKYEVEIYENLLSAIEAQSSSVMQEILKALLEKIYQRKK</sequence>
<dbReference type="GO" id="GO:0045337">
    <property type="term" value="P:farnesyl diphosphate biosynthetic process"/>
    <property type="evidence" value="ECO:0007669"/>
    <property type="project" value="TreeGrafter"/>
</dbReference>
<dbReference type="AlphaFoldDB" id="A0A833REA8"/>
<dbReference type="SUPFAM" id="SSF48576">
    <property type="entry name" value="Terpenoid synthases"/>
    <property type="match status" value="1"/>
</dbReference>
<evidence type="ECO:0000256" key="1">
    <source>
        <dbReference type="ARBA" id="ARBA00001946"/>
    </source>
</evidence>
<evidence type="ECO:0000256" key="5">
    <source>
        <dbReference type="ARBA" id="ARBA00022842"/>
    </source>
</evidence>
<dbReference type="InterPro" id="IPR039702">
    <property type="entry name" value="FPS1-like"/>
</dbReference>
<evidence type="ECO:0000256" key="8">
    <source>
        <dbReference type="SAM" id="Phobius"/>
    </source>
</evidence>
<evidence type="ECO:0000256" key="2">
    <source>
        <dbReference type="ARBA" id="ARBA00006706"/>
    </source>
</evidence>
<gene>
    <name evidence="9" type="ORF">FCM35_KLT15418</name>
</gene>
<dbReference type="GO" id="GO:0046872">
    <property type="term" value="F:metal ion binding"/>
    <property type="evidence" value="ECO:0007669"/>
    <property type="project" value="UniProtKB-KW"/>
</dbReference>
<organism evidence="9 10">
    <name type="scientific">Carex littledalei</name>
    <dbReference type="NCBI Taxonomy" id="544730"/>
    <lineage>
        <taxon>Eukaryota</taxon>
        <taxon>Viridiplantae</taxon>
        <taxon>Streptophyta</taxon>
        <taxon>Embryophyta</taxon>
        <taxon>Tracheophyta</taxon>
        <taxon>Spermatophyta</taxon>
        <taxon>Magnoliopsida</taxon>
        <taxon>Liliopsida</taxon>
        <taxon>Poales</taxon>
        <taxon>Cyperaceae</taxon>
        <taxon>Cyperoideae</taxon>
        <taxon>Cariceae</taxon>
        <taxon>Carex</taxon>
        <taxon>Carex subgen. Euthyceras</taxon>
    </lineage>
</organism>
<dbReference type="EMBL" id="SWLB01000003">
    <property type="protein sequence ID" value="KAF3339647.1"/>
    <property type="molecule type" value="Genomic_DNA"/>
</dbReference>
<dbReference type="PANTHER" id="PTHR11525">
    <property type="entry name" value="FARNESYL-PYROPHOSPHATE SYNTHETASE"/>
    <property type="match status" value="1"/>
</dbReference>
<dbReference type="Pfam" id="PF00348">
    <property type="entry name" value="polyprenyl_synt"/>
    <property type="match status" value="1"/>
</dbReference>
<accession>A0A833REA8</accession>
<keyword evidence="5" id="KW-0460">Magnesium</keyword>